<dbReference type="GO" id="GO:0000976">
    <property type="term" value="F:transcription cis-regulatory region binding"/>
    <property type="evidence" value="ECO:0007669"/>
    <property type="project" value="TreeGrafter"/>
</dbReference>
<keyword evidence="2" id="KW-0238">DNA-binding</keyword>
<dbReference type="PANTHER" id="PTHR30146:SF109">
    <property type="entry name" value="HTH-TYPE TRANSCRIPTIONAL REGULATOR GALS"/>
    <property type="match status" value="1"/>
</dbReference>
<dbReference type="Proteomes" id="UP000576225">
    <property type="component" value="Unassembled WGS sequence"/>
</dbReference>
<dbReference type="InterPro" id="IPR028082">
    <property type="entry name" value="Peripla_BP_I"/>
</dbReference>
<dbReference type="Pfam" id="PF13377">
    <property type="entry name" value="Peripla_BP_3"/>
    <property type="match status" value="1"/>
</dbReference>
<reference evidence="5 6" key="1">
    <citation type="submission" date="2020-04" db="EMBL/GenBank/DDBJ databases">
        <authorList>
            <person name="Hitch T.C.A."/>
            <person name="Wylensek D."/>
            <person name="Clavel T."/>
        </authorList>
    </citation>
    <scope>NUCLEOTIDE SEQUENCE [LARGE SCALE GENOMIC DNA]</scope>
    <source>
        <strain evidence="5 6">COR2-253-APC-1A</strain>
    </source>
</reference>
<dbReference type="RefSeq" id="WP_168961580.1">
    <property type="nucleotide sequence ID" value="NZ_DBFOHU010000101.1"/>
</dbReference>
<dbReference type="PANTHER" id="PTHR30146">
    <property type="entry name" value="LACI-RELATED TRANSCRIPTIONAL REPRESSOR"/>
    <property type="match status" value="1"/>
</dbReference>
<evidence type="ECO:0000313" key="5">
    <source>
        <dbReference type="EMBL" id="NMD85599.1"/>
    </source>
</evidence>
<keyword evidence="1" id="KW-0805">Transcription regulation</keyword>
<evidence type="ECO:0000256" key="1">
    <source>
        <dbReference type="ARBA" id="ARBA00023015"/>
    </source>
</evidence>
<name>A0A848AWK3_9BACT</name>
<dbReference type="EMBL" id="JABAEW010000004">
    <property type="protein sequence ID" value="NMD85599.1"/>
    <property type="molecule type" value="Genomic_DNA"/>
</dbReference>
<evidence type="ECO:0000313" key="6">
    <source>
        <dbReference type="Proteomes" id="UP000576225"/>
    </source>
</evidence>
<feature type="domain" description="Transcriptional regulator LacI/GalR-like sensor" evidence="4">
    <location>
        <begin position="197"/>
        <end position="360"/>
    </location>
</feature>
<dbReference type="InterPro" id="IPR036388">
    <property type="entry name" value="WH-like_DNA-bd_sf"/>
</dbReference>
<organism evidence="5 6">
    <name type="scientific">Victivallis vadensis</name>
    <dbReference type="NCBI Taxonomy" id="172901"/>
    <lineage>
        <taxon>Bacteria</taxon>
        <taxon>Pseudomonadati</taxon>
        <taxon>Lentisphaerota</taxon>
        <taxon>Lentisphaeria</taxon>
        <taxon>Victivallales</taxon>
        <taxon>Victivallaceae</taxon>
        <taxon>Victivallis</taxon>
    </lineage>
</organism>
<evidence type="ECO:0000259" key="4">
    <source>
        <dbReference type="Pfam" id="PF13377"/>
    </source>
</evidence>
<dbReference type="SUPFAM" id="SSF53822">
    <property type="entry name" value="Periplasmic binding protein-like I"/>
    <property type="match status" value="1"/>
</dbReference>
<sequence length="367" mass="41107">MSSPPPEPGSGKMGKPVGEQAAALAKRLRAELELYPAGRRFLSHGEIRKRFGANLRVVMAALELLRAEGALELRERIGSFSRLSARERKPVILFFHHDYPSAFHADWLRALREQEERTGAFRLLPHPYDYQRNDFTGCSLEAADAVILGGATRNWSEREYRWLLTLRPPVLLCGDGFENDRISYLTQQEYMNGILAARHFLERGHRRLAMLRSMPPRQCSRRRADSFRQEAAFGGAAVEMLDCHAENGEYPPECAAELLDARLNRAPCDFTGLLIDTAGAAPGVLEALHAHGLNIPGDLSCIVIDNLTQLDRSNPPLTAVGVDFTELAECMVHHLLDRIHGRCAPAVLELAPRLFDRGSVRKIREFL</sequence>
<evidence type="ECO:0000256" key="2">
    <source>
        <dbReference type="ARBA" id="ARBA00023125"/>
    </source>
</evidence>
<dbReference type="Gene3D" id="3.40.50.2300">
    <property type="match status" value="1"/>
</dbReference>
<evidence type="ECO:0000256" key="3">
    <source>
        <dbReference type="ARBA" id="ARBA00023163"/>
    </source>
</evidence>
<comment type="caution">
    <text evidence="5">The sequence shown here is derived from an EMBL/GenBank/DDBJ whole genome shotgun (WGS) entry which is preliminary data.</text>
</comment>
<dbReference type="InterPro" id="IPR046335">
    <property type="entry name" value="LacI/GalR-like_sensor"/>
</dbReference>
<dbReference type="GO" id="GO:0003700">
    <property type="term" value="F:DNA-binding transcription factor activity"/>
    <property type="evidence" value="ECO:0007669"/>
    <property type="project" value="TreeGrafter"/>
</dbReference>
<gene>
    <name evidence="5" type="ORF">HF882_03270</name>
</gene>
<accession>A0A848AWK3</accession>
<dbReference type="AlphaFoldDB" id="A0A848AWK3"/>
<keyword evidence="3" id="KW-0804">Transcription</keyword>
<proteinExistence type="predicted"/>
<protein>
    <submittedName>
        <fullName evidence="5">Substrate-binding domain-containing protein</fullName>
    </submittedName>
</protein>
<dbReference type="Gene3D" id="1.10.10.10">
    <property type="entry name" value="Winged helix-like DNA-binding domain superfamily/Winged helix DNA-binding domain"/>
    <property type="match status" value="1"/>
</dbReference>